<dbReference type="InterPro" id="IPR001375">
    <property type="entry name" value="Peptidase_S9_cat"/>
</dbReference>
<dbReference type="PANTHER" id="PTHR43056">
    <property type="entry name" value="PEPTIDASE S9 PROLYL OLIGOPEPTIDASE"/>
    <property type="match status" value="1"/>
</dbReference>
<dbReference type="InterPro" id="IPR011659">
    <property type="entry name" value="WD40"/>
</dbReference>
<dbReference type="Pfam" id="PF07676">
    <property type="entry name" value="PD40"/>
    <property type="match status" value="1"/>
</dbReference>
<evidence type="ECO:0000313" key="2">
    <source>
        <dbReference type="EMBL" id="EGO30030.1"/>
    </source>
</evidence>
<reference evidence="2" key="1">
    <citation type="submission" date="2011-04" db="EMBL/GenBank/DDBJ databases">
        <title>Evolution of plant cell wall degrading machinery underlies the functional diversity of forest fungi.</title>
        <authorList>
            <consortium name="US DOE Joint Genome Institute (JGI-PGF)"/>
            <person name="Eastwood D.C."/>
            <person name="Floudas D."/>
            <person name="Binder M."/>
            <person name="Majcherczyk A."/>
            <person name="Schneider P."/>
            <person name="Aerts A."/>
            <person name="Asiegbu F.O."/>
            <person name="Baker S.E."/>
            <person name="Barry K."/>
            <person name="Bendiksby M."/>
            <person name="Blumentritt M."/>
            <person name="Coutinho P.M."/>
            <person name="Cullen D."/>
            <person name="Cullen D."/>
            <person name="Gathman A."/>
            <person name="Goodell B."/>
            <person name="Henrissat B."/>
            <person name="Ihrmark K."/>
            <person name="Kauserud H."/>
            <person name="Kohler A."/>
            <person name="LaButti K."/>
            <person name="Lapidus A."/>
            <person name="Lavin J.L."/>
            <person name="Lee Y.-H."/>
            <person name="Lindquist E."/>
            <person name="Lilly W."/>
            <person name="Lucas S."/>
            <person name="Morin E."/>
            <person name="Murat C."/>
            <person name="Oguiza J.A."/>
            <person name="Park J."/>
            <person name="Pisabarro A.G."/>
            <person name="Riley R."/>
            <person name="Rosling A."/>
            <person name="Salamov A."/>
            <person name="Schmidt O."/>
            <person name="Schmutz J."/>
            <person name="Skrede I."/>
            <person name="Stenlid J."/>
            <person name="Wiebenga A."/>
            <person name="Xie X."/>
            <person name="Kues U."/>
            <person name="Hibbett D.S."/>
            <person name="Hoffmeister D."/>
            <person name="Hogberg N."/>
            <person name="Martin F."/>
            <person name="Grigoriev I.V."/>
            <person name="Watkinson S.C."/>
        </authorList>
    </citation>
    <scope>NUCLEOTIDE SEQUENCE</scope>
    <source>
        <strain evidence="2">S7.9</strain>
    </source>
</reference>
<dbReference type="PANTHER" id="PTHR43056:SF5">
    <property type="entry name" value="PEPTIDASE S9 PROLYL OLIGOPEPTIDASE CATALYTIC DOMAIN-CONTAINING PROTEIN"/>
    <property type="match status" value="1"/>
</dbReference>
<dbReference type="AlphaFoldDB" id="F8NJI0"/>
<dbReference type="Gene3D" id="2.120.10.30">
    <property type="entry name" value="TolB, C-terminal domain"/>
    <property type="match status" value="1"/>
</dbReference>
<dbReference type="RefSeq" id="XP_007314272.1">
    <property type="nucleotide sequence ID" value="XM_007314210.1"/>
</dbReference>
<name>F8NJI0_SERL9</name>
<dbReference type="Gene3D" id="3.40.50.1820">
    <property type="entry name" value="alpha/beta hydrolase"/>
    <property type="match status" value="1"/>
</dbReference>
<dbReference type="Pfam" id="PF00326">
    <property type="entry name" value="Peptidase_S9"/>
    <property type="match status" value="1"/>
</dbReference>
<dbReference type="GO" id="GO:0008236">
    <property type="term" value="F:serine-type peptidase activity"/>
    <property type="evidence" value="ECO:0007669"/>
    <property type="project" value="InterPro"/>
</dbReference>
<organism>
    <name type="scientific">Serpula lacrymans var. lacrymans (strain S7.9)</name>
    <name type="common">Dry rot fungus</name>
    <dbReference type="NCBI Taxonomy" id="578457"/>
    <lineage>
        <taxon>Eukaryota</taxon>
        <taxon>Fungi</taxon>
        <taxon>Dikarya</taxon>
        <taxon>Basidiomycota</taxon>
        <taxon>Agaricomycotina</taxon>
        <taxon>Agaricomycetes</taxon>
        <taxon>Agaricomycetidae</taxon>
        <taxon>Boletales</taxon>
        <taxon>Coniophorineae</taxon>
        <taxon>Serpulaceae</taxon>
        <taxon>Serpula</taxon>
    </lineage>
</organism>
<gene>
    <name evidence="2" type="ORF">SERLADRAFT_345500</name>
</gene>
<dbReference type="EMBL" id="GL945429">
    <property type="protein sequence ID" value="EGO30030.1"/>
    <property type="molecule type" value="Genomic_DNA"/>
</dbReference>
<accession>F8NJI0</accession>
<dbReference type="GO" id="GO:0006508">
    <property type="term" value="P:proteolysis"/>
    <property type="evidence" value="ECO:0007669"/>
    <property type="project" value="InterPro"/>
</dbReference>
<dbReference type="InterPro" id="IPR029058">
    <property type="entry name" value="AB_hydrolase_fold"/>
</dbReference>
<dbReference type="SUPFAM" id="SSF82171">
    <property type="entry name" value="DPP6 N-terminal domain-like"/>
    <property type="match status" value="1"/>
</dbReference>
<dbReference type="Proteomes" id="UP000008064">
    <property type="component" value="Unassembled WGS sequence"/>
</dbReference>
<dbReference type="HOGENOM" id="CLU_012236_1_0_1"/>
<dbReference type="GeneID" id="18809068"/>
<dbReference type="SUPFAM" id="SSF53474">
    <property type="entry name" value="alpha/beta-Hydrolases"/>
    <property type="match status" value="1"/>
</dbReference>
<evidence type="ECO:0000259" key="1">
    <source>
        <dbReference type="Pfam" id="PF00326"/>
    </source>
</evidence>
<dbReference type="InterPro" id="IPR011042">
    <property type="entry name" value="6-blade_b-propeller_TolB-like"/>
</dbReference>
<dbReference type="KEGG" id="sla:SERLADRAFT_345500"/>
<feature type="domain" description="Peptidase S9 prolyl oligopeptidase catalytic" evidence="1">
    <location>
        <begin position="457"/>
        <end position="673"/>
    </location>
</feature>
<proteinExistence type="predicted"/>
<dbReference type="OrthoDB" id="43744at2759"/>
<dbReference type="InterPro" id="IPR050585">
    <property type="entry name" value="Xaa-Pro_dipeptidyl-ppase/CocE"/>
</dbReference>
<sequence length="681" mass="74799">MSDQKKVAPYGRWDSEIKEETVVNESITLLDVLVDPVRSTIYHIAQRADGTNVIVDTIAKNDVIGPSWDATSNVQGYGGAPAIAYDGIVYFSNGDDGRVYRVNANSDVEAVTPENPVHYFANFVVYPLDPRILVAVLEDHTDDAPKNVITTLCIIDTTSQSVTRLALDIPGADFYASPCFSPDGKKIAWQQWNFPDMPWDGSKLYVADFVPNLQTYVVSNSVKVAGEAGTVSVTYPSWANNTTLVFTSDKDSGFQNPWKYTIGGIAELAIDKALEEDFGFPAWELGWSPYAFLDKEGNNALFMAYRNIKSAQSGRSVLYNVNIKDKTISELVECPYADITSMRRASRDSPQVVFIGEKSVDVGGVTLCTLSSPGTTESPVYETLVEDTTPDGHEIVKKGYISPPQSTTFNNSGGQVVQVVYYAPHNPDYSGSSKPGEKPPCILNVHGGPTAMEPQALSWEKQYYTSRGYVWLDVNYGGSSCFGREYISRLDGGWGVLDVQDCIDAIRALSKSTQFPIDGNRAIIRGRSSGGYATLAAMSIVKDEDLQVFAAGSSYAGISDLIADAKTTHKYESEYDNKLLGGTYEEEEAKYIARSPVHHAKRIKQPLLVLQGLQDVVVSPEQAELIVNAITENHPNDYAEYVDYVTFADEGHHFDKAVNRITSMKAERGWYESKVLPIEGA</sequence>
<protein>
    <recommendedName>
        <fullName evidence="1">Peptidase S9 prolyl oligopeptidase catalytic domain-containing protein</fullName>
    </recommendedName>
</protein>